<evidence type="ECO:0000313" key="5">
    <source>
        <dbReference type="Proteomes" id="UP001187859"/>
    </source>
</evidence>
<name>A0AAE4PXU9_9GAMM</name>
<evidence type="ECO:0000259" key="2">
    <source>
        <dbReference type="PROSITE" id="PS50883"/>
    </source>
</evidence>
<dbReference type="InterPro" id="IPR029787">
    <property type="entry name" value="Nucleotide_cyclase"/>
</dbReference>
<dbReference type="CDD" id="cd01949">
    <property type="entry name" value="GGDEF"/>
    <property type="match status" value="1"/>
</dbReference>
<dbReference type="InterPro" id="IPR035919">
    <property type="entry name" value="EAL_sf"/>
</dbReference>
<dbReference type="PANTHER" id="PTHR33121:SF71">
    <property type="entry name" value="OXYGEN SENSOR PROTEIN DOSP"/>
    <property type="match status" value="1"/>
</dbReference>
<keyword evidence="4" id="KW-0378">Hydrolase</keyword>
<dbReference type="GO" id="GO:0052621">
    <property type="term" value="F:diguanylate cyclase activity"/>
    <property type="evidence" value="ECO:0007669"/>
    <property type="project" value="UniProtKB-EC"/>
</dbReference>
<keyword evidence="4" id="KW-0548">Nucleotidyltransferase</keyword>
<dbReference type="SUPFAM" id="SSF141868">
    <property type="entry name" value="EAL domain-like"/>
    <property type="match status" value="1"/>
</dbReference>
<dbReference type="PROSITE" id="PS50887">
    <property type="entry name" value="GGDEF"/>
    <property type="match status" value="1"/>
</dbReference>
<keyword evidence="1" id="KW-1133">Transmembrane helix</keyword>
<evidence type="ECO:0000256" key="1">
    <source>
        <dbReference type="SAM" id="Phobius"/>
    </source>
</evidence>
<comment type="caution">
    <text evidence="4">The sequence shown here is derived from an EMBL/GenBank/DDBJ whole genome shotgun (WGS) entry which is preliminary data.</text>
</comment>
<dbReference type="SUPFAM" id="SSF55073">
    <property type="entry name" value="Nucleotide cyclase"/>
    <property type="match status" value="1"/>
</dbReference>
<sequence length="509" mass="57567">MVILEFISLALVIVLIAVLFLLRTRSQALRQQQQFLAQLCPQLEKQKTDRSPLNITDVPQEYASLYHSLNEMLAALPAGMGKDKLTGLNNRVGLKRALASLMPITQGTLVLIDIYRFRYVNDLFGFVFGDILLKQFAERLTGLSLKPKLIARLNGDEFFLYYEQSLSQESLLHLRGRLQVPFKIKDTPVSVRLQIGCLQLAQHHADVSNMLRRLDLALKKARSTRIEIACYSENDDIRQLRELKIIDSLPNGLQRNHLYMVYQPKQDVTSGGCTQVEALIRWEHEELGLVSPGEFIPLAECAGMIDLVSHWALEQVLQQQVKWRLAGISVCVALNLSTRDLDSETLPHEIDARLKHYQLPPECLMIEITESTLMADLNKAVDTLAQIRSLGVKLAIDDFGTGHSSLAYLKHLPANEVKIDKAFLEDLKPNEPSEYILEASINIAKKLGYEVTVEGVETQEVLNFLVKMGVDRIQGICYAKPMRAVELEMHWHRLRPAPKMLCVNMGSHS</sequence>
<feature type="domain" description="EAL" evidence="2">
    <location>
        <begin position="242"/>
        <end position="495"/>
    </location>
</feature>
<dbReference type="SMART" id="SM00267">
    <property type="entry name" value="GGDEF"/>
    <property type="match status" value="1"/>
</dbReference>
<dbReference type="Proteomes" id="UP001187859">
    <property type="component" value="Unassembled WGS sequence"/>
</dbReference>
<evidence type="ECO:0000259" key="3">
    <source>
        <dbReference type="PROSITE" id="PS50887"/>
    </source>
</evidence>
<dbReference type="EC" id="3.1.4.52" evidence="4"/>
<dbReference type="CDD" id="cd01948">
    <property type="entry name" value="EAL"/>
    <property type="match status" value="1"/>
</dbReference>
<feature type="transmembrane region" description="Helical" evidence="1">
    <location>
        <begin position="6"/>
        <end position="22"/>
    </location>
</feature>
<dbReference type="PANTHER" id="PTHR33121">
    <property type="entry name" value="CYCLIC DI-GMP PHOSPHODIESTERASE PDEF"/>
    <property type="match status" value="1"/>
</dbReference>
<organism evidence="4 5">
    <name type="scientific">Shewanella xiamenensis</name>
    <dbReference type="NCBI Taxonomy" id="332186"/>
    <lineage>
        <taxon>Bacteria</taxon>
        <taxon>Pseudomonadati</taxon>
        <taxon>Pseudomonadota</taxon>
        <taxon>Gammaproteobacteria</taxon>
        <taxon>Alteromonadales</taxon>
        <taxon>Shewanellaceae</taxon>
        <taxon>Shewanella</taxon>
    </lineage>
</organism>
<dbReference type="Gene3D" id="3.30.70.270">
    <property type="match status" value="1"/>
</dbReference>
<dbReference type="RefSeq" id="WP_261730351.1">
    <property type="nucleotide sequence ID" value="NZ_JAIJZU010000007.1"/>
</dbReference>
<keyword evidence="1" id="KW-0812">Transmembrane</keyword>
<proteinExistence type="predicted"/>
<dbReference type="AlphaFoldDB" id="A0AAE4PXU9"/>
<dbReference type="GO" id="GO:0071111">
    <property type="term" value="F:cyclic-guanylate-specific phosphodiesterase activity"/>
    <property type="evidence" value="ECO:0007669"/>
    <property type="project" value="UniProtKB-EC"/>
</dbReference>
<dbReference type="Gene3D" id="3.20.20.450">
    <property type="entry name" value="EAL domain"/>
    <property type="match status" value="1"/>
</dbReference>
<gene>
    <name evidence="4" type="ORF">QM089_03235</name>
</gene>
<protein>
    <submittedName>
        <fullName evidence="4">Bifunctional diguanylate cyclase/phosphodiesterase</fullName>
        <ecNumber evidence="4">2.7.7.65</ecNumber>
        <ecNumber evidence="4">3.1.4.52</ecNumber>
    </submittedName>
</protein>
<dbReference type="PROSITE" id="PS50883">
    <property type="entry name" value="EAL"/>
    <property type="match status" value="1"/>
</dbReference>
<dbReference type="Pfam" id="PF00990">
    <property type="entry name" value="GGDEF"/>
    <property type="match status" value="1"/>
</dbReference>
<dbReference type="NCBIfam" id="TIGR00254">
    <property type="entry name" value="GGDEF"/>
    <property type="match status" value="1"/>
</dbReference>
<dbReference type="EMBL" id="JASGOQ010000001">
    <property type="protein sequence ID" value="MDV5389300.1"/>
    <property type="molecule type" value="Genomic_DNA"/>
</dbReference>
<dbReference type="InterPro" id="IPR000160">
    <property type="entry name" value="GGDEF_dom"/>
</dbReference>
<accession>A0AAE4PXU9</accession>
<dbReference type="InterPro" id="IPR043128">
    <property type="entry name" value="Rev_trsase/Diguanyl_cyclase"/>
</dbReference>
<dbReference type="InterPro" id="IPR001633">
    <property type="entry name" value="EAL_dom"/>
</dbReference>
<evidence type="ECO:0000313" key="4">
    <source>
        <dbReference type="EMBL" id="MDV5389300.1"/>
    </source>
</evidence>
<keyword evidence="4" id="KW-0808">Transferase</keyword>
<reference evidence="4" key="1">
    <citation type="submission" date="2023-05" db="EMBL/GenBank/DDBJ databases">
        <title>Colonisation of extended spectrum b-lactamase- and carbapenemase-producing bacteria on hospital surfaces from low- and middle-income countries.</title>
        <authorList>
            <person name="Nieto-Rosado M."/>
            <person name="Sands K."/>
            <person name="Iregbu K."/>
            <person name="Zahra R."/>
            <person name="Mazarati J.B."/>
            <person name="Mehtar S."/>
            <person name="Barnards-Group B."/>
            <person name="Walsh T.R."/>
        </authorList>
    </citation>
    <scope>NUCLEOTIDE SEQUENCE</scope>
    <source>
        <strain evidence="4">PP-E493</strain>
    </source>
</reference>
<dbReference type="InterPro" id="IPR050706">
    <property type="entry name" value="Cyclic-di-GMP_PDE-like"/>
</dbReference>
<dbReference type="EC" id="2.7.7.65" evidence="4"/>
<keyword evidence="1" id="KW-0472">Membrane</keyword>
<feature type="domain" description="GGDEF" evidence="3">
    <location>
        <begin position="105"/>
        <end position="233"/>
    </location>
</feature>
<dbReference type="SMART" id="SM00052">
    <property type="entry name" value="EAL"/>
    <property type="match status" value="1"/>
</dbReference>
<dbReference type="Pfam" id="PF00563">
    <property type="entry name" value="EAL"/>
    <property type="match status" value="1"/>
</dbReference>